<evidence type="ECO:0000259" key="6">
    <source>
        <dbReference type="Pfam" id="PF06271"/>
    </source>
</evidence>
<dbReference type="Pfam" id="PF06271">
    <property type="entry name" value="RDD"/>
    <property type="match status" value="1"/>
</dbReference>
<keyword evidence="3 5" id="KW-1133">Transmembrane helix</keyword>
<feature type="domain" description="RDD" evidence="6">
    <location>
        <begin position="12"/>
        <end position="114"/>
    </location>
</feature>
<gene>
    <name evidence="7" type="ORF">FE374_09600</name>
</gene>
<protein>
    <submittedName>
        <fullName evidence="7">RDD family protein</fullName>
    </submittedName>
</protein>
<evidence type="ECO:0000313" key="8">
    <source>
        <dbReference type="Proteomes" id="UP000314616"/>
    </source>
</evidence>
<organism evidence="7 8">
    <name type="scientific">Georgenia yuyongxinii</name>
    <dbReference type="NCBI Taxonomy" id="2589797"/>
    <lineage>
        <taxon>Bacteria</taxon>
        <taxon>Bacillati</taxon>
        <taxon>Actinomycetota</taxon>
        <taxon>Actinomycetes</taxon>
        <taxon>Micrococcales</taxon>
        <taxon>Bogoriellaceae</taxon>
        <taxon>Georgenia</taxon>
    </lineage>
</organism>
<dbReference type="Proteomes" id="UP000314616">
    <property type="component" value="Chromosome"/>
</dbReference>
<comment type="subcellular location">
    <subcellularLocation>
        <location evidence="1">Membrane</location>
        <topology evidence="1">Multi-pass membrane protein</topology>
    </subcellularLocation>
</comment>
<keyword evidence="2 5" id="KW-0812">Transmembrane</keyword>
<name>A0A5B8C2K8_9MICO</name>
<evidence type="ECO:0000256" key="3">
    <source>
        <dbReference type="ARBA" id="ARBA00022989"/>
    </source>
</evidence>
<evidence type="ECO:0000256" key="5">
    <source>
        <dbReference type="SAM" id="Phobius"/>
    </source>
</evidence>
<dbReference type="OrthoDB" id="5187110at2"/>
<proteinExistence type="predicted"/>
<feature type="transmembrane region" description="Helical" evidence="5">
    <location>
        <begin position="85"/>
        <end position="102"/>
    </location>
</feature>
<dbReference type="AlphaFoldDB" id="A0A5B8C2K8"/>
<feature type="transmembrane region" description="Helical" evidence="5">
    <location>
        <begin position="45"/>
        <end position="73"/>
    </location>
</feature>
<evidence type="ECO:0000256" key="2">
    <source>
        <dbReference type="ARBA" id="ARBA00022692"/>
    </source>
</evidence>
<sequence>MVPDTTTSTPTVASLSRRILALCVDWALASAISAGFFQFDAMATLGIFALMTWLMLSTLSATIGHVLAGLAVRTLAGGFAGPLRALIRTVGVCLVIPAVVWGPDGRGLHDIWAGTVIRKIR</sequence>
<reference evidence="7 8" key="1">
    <citation type="submission" date="2019-05" db="EMBL/GenBank/DDBJ databases">
        <title>Georgenia *** sp. nov., and Georgenia *** sp. nov., isolated from the intestinal contents of plateau pika (Ochotona curzoniae) in the Qinghai-Tibet plateau of China.</title>
        <authorList>
            <person name="Tian Z."/>
        </authorList>
    </citation>
    <scope>NUCLEOTIDE SEQUENCE [LARGE SCALE GENOMIC DNA]</scope>
    <source>
        <strain evidence="7 8">Z443</strain>
    </source>
</reference>
<feature type="transmembrane region" description="Helical" evidence="5">
    <location>
        <begin position="19"/>
        <end position="39"/>
    </location>
</feature>
<evidence type="ECO:0000256" key="4">
    <source>
        <dbReference type="ARBA" id="ARBA00023136"/>
    </source>
</evidence>
<dbReference type="KEGG" id="gyu:FE374_09600"/>
<dbReference type="GO" id="GO:0016020">
    <property type="term" value="C:membrane"/>
    <property type="evidence" value="ECO:0007669"/>
    <property type="project" value="UniProtKB-SubCell"/>
</dbReference>
<keyword evidence="4 5" id="KW-0472">Membrane</keyword>
<dbReference type="InterPro" id="IPR010432">
    <property type="entry name" value="RDD"/>
</dbReference>
<accession>A0A5B8C2K8</accession>
<evidence type="ECO:0000313" key="7">
    <source>
        <dbReference type="EMBL" id="QDC24833.1"/>
    </source>
</evidence>
<evidence type="ECO:0000256" key="1">
    <source>
        <dbReference type="ARBA" id="ARBA00004141"/>
    </source>
</evidence>
<dbReference type="EMBL" id="CP040915">
    <property type="protein sequence ID" value="QDC24833.1"/>
    <property type="molecule type" value="Genomic_DNA"/>
</dbReference>